<sequence>MTSIKYRDITLITKDINKAINELYTLDTFDEGAVERIYQDIRDTLIETNVYSSDHIIDAIQIVAKYNTKYFRSYLRLFKRVLDEYHPKQPKEKSPVFMYFLYKEYNILAFDTKLEDIKNLETKNYVMDVHEKNTIFRAIMYDKKDSLLALTRRDKYDETLKLKSDFYPESENGYSLLELSCYHGSINCFRLLINKFKIPITRTCLNFSFLGRSSVIMHECVKKIIPDQDCMKHAIISHNDIFVKYLMNKYCIKINEDFCAKNNNLQALLLVIDQTNNIDQ</sequence>
<evidence type="ECO:0000313" key="3">
    <source>
        <dbReference type="Proteomes" id="UP000001542"/>
    </source>
</evidence>
<dbReference type="Pfam" id="PF11929">
    <property type="entry name" value="DUF3447"/>
    <property type="match status" value="1"/>
</dbReference>
<organism evidence="2 3">
    <name type="scientific">Trichomonas vaginalis (strain ATCC PRA-98 / G3)</name>
    <dbReference type="NCBI Taxonomy" id="412133"/>
    <lineage>
        <taxon>Eukaryota</taxon>
        <taxon>Metamonada</taxon>
        <taxon>Parabasalia</taxon>
        <taxon>Trichomonadida</taxon>
        <taxon>Trichomonadidae</taxon>
        <taxon>Trichomonas</taxon>
    </lineage>
</organism>
<dbReference type="VEuPathDB" id="TrichDB:TVAGG3_0263780"/>
<protein>
    <recommendedName>
        <fullName evidence="1">DUF3447 domain-containing protein</fullName>
    </recommendedName>
</protein>
<gene>
    <name evidence="2" type="ORF">TVAG_456880</name>
</gene>
<reference evidence="2" key="1">
    <citation type="submission" date="2006-10" db="EMBL/GenBank/DDBJ databases">
        <authorList>
            <person name="Amadeo P."/>
            <person name="Zhao Q."/>
            <person name="Wortman J."/>
            <person name="Fraser-Liggett C."/>
            <person name="Carlton J."/>
        </authorList>
    </citation>
    <scope>NUCLEOTIDE SEQUENCE</scope>
    <source>
        <strain evidence="2">G3</strain>
    </source>
</reference>
<dbReference type="InParanoid" id="A2DC12"/>
<reference evidence="2" key="2">
    <citation type="journal article" date="2007" name="Science">
        <title>Draft genome sequence of the sexually transmitted pathogen Trichomonas vaginalis.</title>
        <authorList>
            <person name="Carlton J.M."/>
            <person name="Hirt R.P."/>
            <person name="Silva J.C."/>
            <person name="Delcher A.L."/>
            <person name="Schatz M."/>
            <person name="Zhao Q."/>
            <person name="Wortman J.R."/>
            <person name="Bidwell S.L."/>
            <person name="Alsmark U.C.M."/>
            <person name="Besteiro S."/>
            <person name="Sicheritz-Ponten T."/>
            <person name="Noel C.J."/>
            <person name="Dacks J.B."/>
            <person name="Foster P.G."/>
            <person name="Simillion C."/>
            <person name="Van de Peer Y."/>
            <person name="Miranda-Saavedra D."/>
            <person name="Barton G.J."/>
            <person name="Westrop G.D."/>
            <person name="Mueller S."/>
            <person name="Dessi D."/>
            <person name="Fiori P.L."/>
            <person name="Ren Q."/>
            <person name="Paulsen I."/>
            <person name="Zhang H."/>
            <person name="Bastida-Corcuera F.D."/>
            <person name="Simoes-Barbosa A."/>
            <person name="Brown M.T."/>
            <person name="Hayes R.D."/>
            <person name="Mukherjee M."/>
            <person name="Okumura C.Y."/>
            <person name="Schneider R."/>
            <person name="Smith A.J."/>
            <person name="Vanacova S."/>
            <person name="Villalvazo M."/>
            <person name="Haas B.J."/>
            <person name="Pertea M."/>
            <person name="Feldblyum T.V."/>
            <person name="Utterback T.R."/>
            <person name="Shu C.L."/>
            <person name="Osoegawa K."/>
            <person name="de Jong P.J."/>
            <person name="Hrdy I."/>
            <person name="Horvathova L."/>
            <person name="Zubacova Z."/>
            <person name="Dolezal P."/>
            <person name="Malik S.B."/>
            <person name="Logsdon J.M. Jr."/>
            <person name="Henze K."/>
            <person name="Gupta A."/>
            <person name="Wang C.C."/>
            <person name="Dunne R.L."/>
            <person name="Upcroft J.A."/>
            <person name="Upcroft P."/>
            <person name="White O."/>
            <person name="Salzberg S.L."/>
            <person name="Tang P."/>
            <person name="Chiu C.-H."/>
            <person name="Lee Y.-S."/>
            <person name="Embley T.M."/>
            <person name="Coombs G.H."/>
            <person name="Mottram J.C."/>
            <person name="Tachezy J."/>
            <person name="Fraser-Liggett C.M."/>
            <person name="Johnson P.J."/>
        </authorList>
    </citation>
    <scope>NUCLEOTIDE SEQUENCE [LARGE SCALE GENOMIC DNA]</scope>
    <source>
        <strain evidence="2">G3</strain>
    </source>
</reference>
<dbReference type="AlphaFoldDB" id="A2DC12"/>
<keyword evidence="3" id="KW-1185">Reference proteome</keyword>
<dbReference type="InterPro" id="IPR036770">
    <property type="entry name" value="Ankyrin_rpt-contain_sf"/>
</dbReference>
<dbReference type="KEGG" id="tva:5467606"/>
<dbReference type="PANTHER" id="PTHR24182:SF13">
    <property type="entry name" value="LD18443P"/>
    <property type="match status" value="1"/>
</dbReference>
<dbReference type="InterPro" id="IPR020683">
    <property type="entry name" value="DUF3447"/>
</dbReference>
<dbReference type="RefSeq" id="XP_001583039.1">
    <property type="nucleotide sequence ID" value="XM_001582989.1"/>
</dbReference>
<dbReference type="OrthoDB" id="341259at2759"/>
<evidence type="ECO:0000259" key="1">
    <source>
        <dbReference type="Pfam" id="PF11929"/>
    </source>
</evidence>
<evidence type="ECO:0000313" key="2">
    <source>
        <dbReference type="EMBL" id="EAY22053.1"/>
    </source>
</evidence>
<feature type="domain" description="DUF3447" evidence="1">
    <location>
        <begin position="196"/>
        <end position="270"/>
    </location>
</feature>
<dbReference type="SUPFAM" id="SSF48403">
    <property type="entry name" value="Ankyrin repeat"/>
    <property type="match status" value="1"/>
</dbReference>
<dbReference type="eggNOG" id="ENOG502SD9J">
    <property type="taxonomic scope" value="Eukaryota"/>
</dbReference>
<accession>A2DC12</accession>
<dbReference type="PANTHER" id="PTHR24182">
    <property type="entry name" value="ANKYRIN REPEAT AND SOCS BOX CONTAINING 4"/>
    <property type="match status" value="1"/>
</dbReference>
<proteinExistence type="predicted"/>
<dbReference type="EMBL" id="DS113186">
    <property type="protein sequence ID" value="EAY22053.1"/>
    <property type="molecule type" value="Genomic_DNA"/>
</dbReference>
<dbReference type="Proteomes" id="UP000001542">
    <property type="component" value="Unassembled WGS sequence"/>
</dbReference>
<name>A2DC12_TRIV3</name>